<reference evidence="1 2" key="1">
    <citation type="journal article" date="2017" name="ISME J.">
        <title>An acid-tolerant ammonia-oxidizing ?-proteobacterium from soil.</title>
        <authorList>
            <person name="Hayatsu M."/>
            <person name="Tago K."/>
            <person name="Uchiyama I."/>
            <person name="Toyoda A."/>
            <person name="Wang Y."/>
            <person name="Shimomura Y."/>
            <person name="Okubo T."/>
            <person name="Kurisu F."/>
            <person name="Hirono Y."/>
            <person name="Nonaka K."/>
            <person name="Akiyama H."/>
            <person name="Itoh T."/>
            <person name="Takami H."/>
        </authorList>
    </citation>
    <scope>NUCLEOTIDE SEQUENCE [LARGE SCALE GENOMIC DNA]</scope>
    <source>
        <strain evidence="1 2">TAO100</strain>
    </source>
</reference>
<evidence type="ECO:0000313" key="1">
    <source>
        <dbReference type="EMBL" id="BAW79671.1"/>
    </source>
</evidence>
<dbReference type="Proteomes" id="UP000243679">
    <property type="component" value="Chromosome"/>
</dbReference>
<keyword evidence="2" id="KW-1185">Reference proteome</keyword>
<dbReference type="AlphaFoldDB" id="A0A1Q2SKJ5"/>
<organism evidence="1 2">
    <name type="scientific">Candidatus Nitrosoglobus terrae</name>
    <dbReference type="NCBI Taxonomy" id="1630141"/>
    <lineage>
        <taxon>Bacteria</taxon>
        <taxon>Pseudomonadati</taxon>
        <taxon>Pseudomonadota</taxon>
        <taxon>Gammaproteobacteria</taxon>
        <taxon>Chromatiales</taxon>
        <taxon>Chromatiaceae</taxon>
        <taxon>Candidatus Nitrosoglobus</taxon>
    </lineage>
</organism>
<dbReference type="EMBL" id="AP014836">
    <property type="protein sequence ID" value="BAW79671.1"/>
    <property type="molecule type" value="Genomic_DNA"/>
</dbReference>
<dbReference type="OrthoDB" id="8481918at2"/>
<protein>
    <submittedName>
        <fullName evidence="1">Hypothetical conserved protein</fullName>
    </submittedName>
</protein>
<proteinExistence type="predicted"/>
<name>A0A1Q2SKJ5_9GAMM</name>
<evidence type="ECO:0000313" key="2">
    <source>
        <dbReference type="Proteomes" id="UP000243679"/>
    </source>
</evidence>
<sequence>MKSKINIFCMVDVIELLSIGAPSSSDADKGMICMMDNSPFGSLNQGTLNLITLCQPGQTIHWHIVAVDLQTPVEIRSITFLKPNPDDNAPINQTNPSSTKLYLNVWEGIVPYCIDYGVEYKYRLELQMYEGKNSLLHIDTPALRCV</sequence>
<accession>A0A1Q2SKJ5</accession>
<dbReference type="KEGG" id="ntt:TAO_0301"/>
<gene>
    <name evidence="1" type="ORF">TAO_0301</name>
</gene>
<dbReference type="RefSeq" id="WP_096526298.1">
    <property type="nucleotide sequence ID" value="NZ_AP014836.1"/>
</dbReference>